<dbReference type="InterPro" id="IPR018060">
    <property type="entry name" value="HTH_AraC"/>
</dbReference>
<name>A0ABY6DPF9_9NEIS</name>
<organism evidence="6 7">
    <name type="scientific">Chitiniphilus purpureus</name>
    <dbReference type="NCBI Taxonomy" id="2981137"/>
    <lineage>
        <taxon>Bacteria</taxon>
        <taxon>Pseudomonadati</taxon>
        <taxon>Pseudomonadota</taxon>
        <taxon>Betaproteobacteria</taxon>
        <taxon>Neisseriales</taxon>
        <taxon>Chitinibacteraceae</taxon>
        <taxon>Chitiniphilus</taxon>
    </lineage>
</organism>
<dbReference type="PROSITE" id="PS00041">
    <property type="entry name" value="HTH_ARAC_FAMILY_1"/>
    <property type="match status" value="1"/>
</dbReference>
<dbReference type="Proteomes" id="UP001061302">
    <property type="component" value="Chromosome"/>
</dbReference>
<dbReference type="SMART" id="SM00342">
    <property type="entry name" value="HTH_ARAC"/>
    <property type="match status" value="1"/>
</dbReference>
<feature type="domain" description="HTH araC/xylS-type" evidence="5">
    <location>
        <begin position="190"/>
        <end position="291"/>
    </location>
</feature>
<evidence type="ECO:0000256" key="1">
    <source>
        <dbReference type="ARBA" id="ARBA00023015"/>
    </source>
</evidence>
<keyword evidence="7" id="KW-1185">Reference proteome</keyword>
<dbReference type="InterPro" id="IPR050204">
    <property type="entry name" value="AraC_XylS_family_regulators"/>
</dbReference>
<evidence type="ECO:0000256" key="4">
    <source>
        <dbReference type="ARBA" id="ARBA00023163"/>
    </source>
</evidence>
<evidence type="ECO:0000256" key="2">
    <source>
        <dbReference type="ARBA" id="ARBA00023125"/>
    </source>
</evidence>
<evidence type="ECO:0000313" key="6">
    <source>
        <dbReference type="EMBL" id="UXY16265.1"/>
    </source>
</evidence>
<evidence type="ECO:0000256" key="3">
    <source>
        <dbReference type="ARBA" id="ARBA00023159"/>
    </source>
</evidence>
<dbReference type="SUPFAM" id="SSF46689">
    <property type="entry name" value="Homeodomain-like"/>
    <property type="match status" value="1"/>
</dbReference>
<dbReference type="EMBL" id="CP106753">
    <property type="protein sequence ID" value="UXY16265.1"/>
    <property type="molecule type" value="Genomic_DNA"/>
</dbReference>
<dbReference type="InterPro" id="IPR037923">
    <property type="entry name" value="HTH-like"/>
</dbReference>
<dbReference type="Gene3D" id="1.10.10.60">
    <property type="entry name" value="Homeodomain-like"/>
    <property type="match status" value="1"/>
</dbReference>
<keyword evidence="2" id="KW-0238">DNA-binding</keyword>
<dbReference type="InterPro" id="IPR009057">
    <property type="entry name" value="Homeodomain-like_sf"/>
</dbReference>
<dbReference type="SUPFAM" id="SSF51215">
    <property type="entry name" value="Regulatory protein AraC"/>
    <property type="match status" value="1"/>
</dbReference>
<proteinExistence type="predicted"/>
<protein>
    <submittedName>
        <fullName evidence="6">AraC family transcriptional regulator</fullName>
    </submittedName>
</protein>
<dbReference type="Pfam" id="PF12833">
    <property type="entry name" value="HTH_18"/>
    <property type="match status" value="1"/>
</dbReference>
<evidence type="ECO:0000259" key="5">
    <source>
        <dbReference type="PROSITE" id="PS01124"/>
    </source>
</evidence>
<gene>
    <name evidence="6" type="ORF">N8I74_04390</name>
</gene>
<evidence type="ECO:0000313" key="7">
    <source>
        <dbReference type="Proteomes" id="UP001061302"/>
    </source>
</evidence>
<dbReference type="RefSeq" id="WP_263125712.1">
    <property type="nucleotide sequence ID" value="NZ_CP106753.1"/>
</dbReference>
<keyword evidence="4" id="KW-0804">Transcription</keyword>
<dbReference type="InterPro" id="IPR018062">
    <property type="entry name" value="HTH_AraC-typ_CS"/>
</dbReference>
<dbReference type="PROSITE" id="PS01124">
    <property type="entry name" value="HTH_ARAC_FAMILY_2"/>
    <property type="match status" value="1"/>
</dbReference>
<dbReference type="PANTHER" id="PTHR46796">
    <property type="entry name" value="HTH-TYPE TRANSCRIPTIONAL ACTIVATOR RHAS-RELATED"/>
    <property type="match status" value="1"/>
</dbReference>
<reference evidence="6" key="1">
    <citation type="submission" date="2022-10" db="EMBL/GenBank/DDBJ databases">
        <title>Chitiniphilus purpureus sp. nov., a novel chitin-degrading bacterium isolated from crawfish pond sediment.</title>
        <authorList>
            <person name="Li K."/>
        </authorList>
    </citation>
    <scope>NUCLEOTIDE SEQUENCE</scope>
    <source>
        <strain evidence="6">CD1</strain>
    </source>
</reference>
<accession>A0ABY6DPF9</accession>
<keyword evidence="1" id="KW-0805">Transcription regulation</keyword>
<keyword evidence="3" id="KW-0010">Activator</keyword>
<sequence length="293" mass="33009">MATIYYERFDLDFAAVHDPEISRMVGVQAYHPASCPAMRQYGLYMCGVGIPSGPCEIERIDAPFHVLLVLLGGTAELYEGERRWRVGPGQYGVLPARGHRGYRRIGDAPMRHAWFLLLDDARWESLDRSRPSVGSTEHGARLYDAVSLFQREAQLNSEGAADALMPQALEIVSRQLERLLGLAGARPEREQLLIRLLDDIRREPAADWSVPMLCERVGLGATQLYRLCMRRYGRAPAQLVFDIRMQLARDWLLNGRRVADAATALGYQEIASFSRSFTRHFGCAPSRLAKDMS</sequence>